<dbReference type="SUPFAM" id="SSF52540">
    <property type="entry name" value="P-loop containing nucleoside triphosphate hydrolases"/>
    <property type="match status" value="1"/>
</dbReference>
<dbReference type="InterPro" id="IPR001752">
    <property type="entry name" value="Kinesin_motor_dom"/>
</dbReference>
<dbReference type="GO" id="GO:0008574">
    <property type="term" value="F:plus-end-directed microtubule motor activity"/>
    <property type="evidence" value="ECO:0007669"/>
    <property type="project" value="TreeGrafter"/>
</dbReference>
<evidence type="ECO:0000256" key="10">
    <source>
        <dbReference type="PROSITE-ProRule" id="PRU00283"/>
    </source>
</evidence>
<reference evidence="13 14" key="1">
    <citation type="submission" date="2014-04" db="EMBL/GenBank/DDBJ databases">
        <title>Genome evolution of avian class.</title>
        <authorList>
            <person name="Zhang G."/>
            <person name="Li C."/>
        </authorList>
    </citation>
    <scope>NUCLEOTIDE SEQUENCE [LARGE SCALE GENOMIC DNA]</scope>
    <source>
        <strain evidence="13">BGI_N340</strain>
    </source>
</reference>
<evidence type="ECO:0000256" key="7">
    <source>
        <dbReference type="ARBA" id="ARBA00023054"/>
    </source>
</evidence>
<dbReference type="PANTHER" id="PTHR47970:SF29">
    <property type="entry name" value="KINESIN FAMILY MEMBER 20B"/>
    <property type="match status" value="1"/>
</dbReference>
<evidence type="ECO:0000256" key="1">
    <source>
        <dbReference type="ARBA" id="ARBA00004186"/>
    </source>
</evidence>
<evidence type="ECO:0000313" key="13">
    <source>
        <dbReference type="EMBL" id="KFV13623.1"/>
    </source>
</evidence>
<feature type="binding site" evidence="10">
    <location>
        <begin position="76"/>
        <end position="83"/>
    </location>
    <ligand>
        <name>ATP</name>
        <dbReference type="ChEBI" id="CHEBI:30616"/>
    </ligand>
</feature>
<dbReference type="InterPro" id="IPR047149">
    <property type="entry name" value="KIF11-like"/>
</dbReference>
<sequence length="561" mass="63804">KGCVTIEDPQTVILNAPKESSAMKNSERGVGHSVHKFTFSQVFGPETTQSEFFEGSMKEIVRAYVNGVNGLVFTYGVTNAGKTFTIQGTSKDFGILPRSLDVIFNHIRGRHYLKMKFKPYLSNDVKKLEDAQVKQEEAIKTAILASLKEVSDQILPFSCLVIELFLCFGLAENNFVPLDVYRTNLHQRTQASVWVSFCEIYNEYVYDLLNILSTSKAQKRRVLRICEDQGGNSYIKDLKWINVHSTEEACKILKIGNKNRSFACTRMNEQSSRSHSIFSVRLLKLTDEHQPCVLGVSELSFCDLAGSERCNKTQAFGDRLKEAGNINNSLHILGKCIAALKQNQNPKMKPSYIPFRESKLTRLFQPFFCGKGKACMIVNVNQHASTYDETLHVMKFSAIAKQVIQTILPKNFGYFPSKLVGGDGKPIVRFDANTSVDDSPDSTETSAEEEVDITILSHEDLLKTTENLKEKLVAERQSKLLLEVKIRREMAEAMFRQLLETEEAWSNRLEDLKDSYEEKLESKFEMYKEAIKKHAYVCAMEQIEDNYVPIEEFLAEQEKVE</sequence>
<dbReference type="SMART" id="SM00129">
    <property type="entry name" value="KISc"/>
    <property type="match status" value="1"/>
</dbReference>
<feature type="non-terminal residue" evidence="13">
    <location>
        <position position="561"/>
    </location>
</feature>
<dbReference type="PANTHER" id="PTHR47970">
    <property type="entry name" value="KINESIN-LIKE PROTEIN KIF11"/>
    <property type="match status" value="1"/>
</dbReference>
<keyword evidence="4 11" id="KW-0493">Microtubule</keyword>
<dbReference type="Pfam" id="PF00225">
    <property type="entry name" value="Kinesin"/>
    <property type="match status" value="1"/>
</dbReference>
<evidence type="ECO:0000256" key="9">
    <source>
        <dbReference type="ARBA" id="ARBA00023212"/>
    </source>
</evidence>
<dbReference type="GO" id="GO:0005524">
    <property type="term" value="F:ATP binding"/>
    <property type="evidence" value="ECO:0007669"/>
    <property type="project" value="UniProtKB-UniRule"/>
</dbReference>
<keyword evidence="2" id="KW-0963">Cytoplasm</keyword>
<dbReference type="Proteomes" id="UP000053661">
    <property type="component" value="Unassembled WGS sequence"/>
</dbReference>
<dbReference type="InterPro" id="IPR027417">
    <property type="entry name" value="P-loop_NTPase"/>
</dbReference>
<evidence type="ECO:0000313" key="14">
    <source>
        <dbReference type="Proteomes" id="UP000053661"/>
    </source>
</evidence>
<feature type="domain" description="Kinesin motor" evidence="12">
    <location>
        <begin position="1"/>
        <end position="403"/>
    </location>
</feature>
<proteinExistence type="inferred from homology"/>
<evidence type="ECO:0000256" key="4">
    <source>
        <dbReference type="ARBA" id="ARBA00022701"/>
    </source>
</evidence>
<dbReference type="PRINTS" id="PR00380">
    <property type="entry name" value="KINESINHEAVY"/>
</dbReference>
<keyword evidence="3" id="KW-0597">Phosphoprotein</keyword>
<evidence type="ECO:0000259" key="12">
    <source>
        <dbReference type="PROSITE" id="PS50067"/>
    </source>
</evidence>
<dbReference type="InterPro" id="IPR036961">
    <property type="entry name" value="Kinesin_motor_dom_sf"/>
</dbReference>
<gene>
    <name evidence="13" type="ORF">N340_13548</name>
</gene>
<comment type="similarity">
    <text evidence="10 11">Belongs to the TRAFAC class myosin-kinesin ATPase superfamily. Kinesin family.</text>
</comment>
<accession>A0A093CGQ4</accession>
<organism evidence="13 14">
    <name type="scientific">Tauraco erythrolophus</name>
    <name type="common">Red-crested turaco</name>
    <dbReference type="NCBI Taxonomy" id="121530"/>
    <lineage>
        <taxon>Eukaryota</taxon>
        <taxon>Metazoa</taxon>
        <taxon>Chordata</taxon>
        <taxon>Craniata</taxon>
        <taxon>Vertebrata</taxon>
        <taxon>Euteleostomi</taxon>
        <taxon>Archelosauria</taxon>
        <taxon>Archosauria</taxon>
        <taxon>Dinosauria</taxon>
        <taxon>Saurischia</taxon>
        <taxon>Theropoda</taxon>
        <taxon>Coelurosauria</taxon>
        <taxon>Aves</taxon>
        <taxon>Neognathae</taxon>
        <taxon>Neoaves</taxon>
        <taxon>Otidimorphae</taxon>
        <taxon>Musophagiformes</taxon>
        <taxon>Musophagidae</taxon>
        <taxon>Tauraco</taxon>
    </lineage>
</organism>
<name>A0A093CGQ4_TAUER</name>
<dbReference type="GO" id="GO:0007018">
    <property type="term" value="P:microtubule-based movement"/>
    <property type="evidence" value="ECO:0007669"/>
    <property type="project" value="InterPro"/>
</dbReference>
<keyword evidence="8 10" id="KW-0505">Motor protein</keyword>
<evidence type="ECO:0000256" key="6">
    <source>
        <dbReference type="ARBA" id="ARBA00022840"/>
    </source>
</evidence>
<keyword evidence="6 10" id="KW-0067">ATP-binding</keyword>
<dbReference type="EMBL" id="KL461938">
    <property type="protein sequence ID" value="KFV13623.1"/>
    <property type="molecule type" value="Genomic_DNA"/>
</dbReference>
<dbReference type="GO" id="GO:0090307">
    <property type="term" value="P:mitotic spindle assembly"/>
    <property type="evidence" value="ECO:0007669"/>
    <property type="project" value="TreeGrafter"/>
</dbReference>
<keyword evidence="7" id="KW-0175">Coiled coil</keyword>
<dbReference type="GO" id="GO:0051231">
    <property type="term" value="P:spindle elongation"/>
    <property type="evidence" value="ECO:0007669"/>
    <property type="project" value="TreeGrafter"/>
</dbReference>
<evidence type="ECO:0000256" key="8">
    <source>
        <dbReference type="ARBA" id="ARBA00023175"/>
    </source>
</evidence>
<dbReference type="GO" id="GO:0008017">
    <property type="term" value="F:microtubule binding"/>
    <property type="evidence" value="ECO:0007669"/>
    <property type="project" value="InterPro"/>
</dbReference>
<dbReference type="PROSITE" id="PS50067">
    <property type="entry name" value="KINESIN_MOTOR_2"/>
    <property type="match status" value="1"/>
</dbReference>
<dbReference type="PROSITE" id="PS00411">
    <property type="entry name" value="KINESIN_MOTOR_1"/>
    <property type="match status" value="1"/>
</dbReference>
<keyword evidence="9" id="KW-0206">Cytoskeleton</keyword>
<dbReference type="Gene3D" id="3.40.850.10">
    <property type="entry name" value="Kinesin motor domain"/>
    <property type="match status" value="1"/>
</dbReference>
<dbReference type="GO" id="GO:0005876">
    <property type="term" value="C:spindle microtubule"/>
    <property type="evidence" value="ECO:0007669"/>
    <property type="project" value="TreeGrafter"/>
</dbReference>
<comment type="subcellular location">
    <subcellularLocation>
        <location evidence="1">Cytoplasm</location>
        <location evidence="1">Cytoskeleton</location>
        <location evidence="1">Spindle</location>
    </subcellularLocation>
</comment>
<dbReference type="AlphaFoldDB" id="A0A093CGQ4"/>
<evidence type="ECO:0000256" key="3">
    <source>
        <dbReference type="ARBA" id="ARBA00022553"/>
    </source>
</evidence>
<evidence type="ECO:0000256" key="11">
    <source>
        <dbReference type="RuleBase" id="RU000394"/>
    </source>
</evidence>
<evidence type="ECO:0000256" key="2">
    <source>
        <dbReference type="ARBA" id="ARBA00022490"/>
    </source>
</evidence>
<dbReference type="GO" id="GO:0005634">
    <property type="term" value="C:nucleus"/>
    <property type="evidence" value="ECO:0007669"/>
    <property type="project" value="TreeGrafter"/>
</dbReference>
<keyword evidence="5 10" id="KW-0547">Nucleotide-binding</keyword>
<dbReference type="InterPro" id="IPR019821">
    <property type="entry name" value="Kinesin_motor_CS"/>
</dbReference>
<dbReference type="GO" id="GO:0072686">
    <property type="term" value="C:mitotic spindle"/>
    <property type="evidence" value="ECO:0007669"/>
    <property type="project" value="TreeGrafter"/>
</dbReference>
<feature type="non-terminal residue" evidence="13">
    <location>
        <position position="1"/>
    </location>
</feature>
<protein>
    <recommendedName>
        <fullName evidence="11">Kinesin-like protein</fullName>
    </recommendedName>
</protein>
<evidence type="ECO:0000256" key="5">
    <source>
        <dbReference type="ARBA" id="ARBA00022741"/>
    </source>
</evidence>
<dbReference type="FunFam" id="3.40.850.10:FF:000095">
    <property type="entry name" value="Kinesin-like protein"/>
    <property type="match status" value="1"/>
</dbReference>
<keyword evidence="14" id="KW-1185">Reference proteome</keyword>